<reference evidence="2" key="1">
    <citation type="submission" date="2021-01" db="EMBL/GenBank/DDBJ databases">
        <authorList>
            <person name="Corre E."/>
            <person name="Pelletier E."/>
            <person name="Niang G."/>
            <person name="Scheremetjew M."/>
            <person name="Finn R."/>
            <person name="Kale V."/>
            <person name="Holt S."/>
            <person name="Cochrane G."/>
            <person name="Meng A."/>
            <person name="Brown T."/>
            <person name="Cohen L."/>
        </authorList>
    </citation>
    <scope>NUCLEOTIDE SEQUENCE</scope>
    <source>
        <strain evidence="2">GSO104</strain>
    </source>
</reference>
<gene>
    <name evidence="1" type="ORF">DBRI00130_LOCUS7533</name>
    <name evidence="2" type="ORF">DBRI00130_LOCUS7534</name>
</gene>
<evidence type="ECO:0000313" key="2">
    <source>
        <dbReference type="EMBL" id="CAE4593134.1"/>
    </source>
</evidence>
<name>A0A6V2CDD0_9STRA</name>
<evidence type="ECO:0008006" key="3">
    <source>
        <dbReference type="Google" id="ProtNLM"/>
    </source>
</evidence>
<organism evidence="2">
    <name type="scientific">Ditylum brightwellii</name>
    <dbReference type="NCBI Taxonomy" id="49249"/>
    <lineage>
        <taxon>Eukaryota</taxon>
        <taxon>Sar</taxon>
        <taxon>Stramenopiles</taxon>
        <taxon>Ochrophyta</taxon>
        <taxon>Bacillariophyta</taxon>
        <taxon>Mediophyceae</taxon>
        <taxon>Lithodesmiophycidae</taxon>
        <taxon>Lithodesmiales</taxon>
        <taxon>Lithodesmiaceae</taxon>
        <taxon>Ditylum</taxon>
    </lineage>
</organism>
<dbReference type="AlphaFoldDB" id="A0A6V2CDD0"/>
<accession>A0A6V2CDD0</accession>
<evidence type="ECO:0000313" key="1">
    <source>
        <dbReference type="EMBL" id="CAE4593132.1"/>
    </source>
</evidence>
<sequence>MPAIFAVNPTTGVVLSPFVRTPDIDENGEFNGKFLSTRGDKVHCSISSLEANDCMEVDSSVVDASQFRKHDPSGGYEGFSLLADGSIAAFVEKQSGDSTLGDEPGVRVYKVLPGDGTAKNPPKFDSFRGFYPFELNAGNIADVSAIPGSSNLVAVIERNGFPNGHLFPAPTMPANKLCVVDLTDLNEDMVMFNKKCILNYHQVSDPWDVDGNGIFRYAQTQVTNEQVIVVDDYCIVAGTDTNFPWTNQFDVDTTALPFGQEVTDTRFMIVCFTEPIFNLRYPLMD</sequence>
<proteinExistence type="predicted"/>
<dbReference type="EMBL" id="HBNS01009346">
    <property type="protein sequence ID" value="CAE4593134.1"/>
    <property type="molecule type" value="Transcribed_RNA"/>
</dbReference>
<protein>
    <recommendedName>
        <fullName evidence="3">Phytase-like domain-containing protein</fullName>
    </recommendedName>
</protein>
<dbReference type="EMBL" id="HBNS01009345">
    <property type="protein sequence ID" value="CAE4593132.1"/>
    <property type="molecule type" value="Transcribed_RNA"/>
</dbReference>